<feature type="transmembrane region" description="Helical" evidence="1">
    <location>
        <begin position="142"/>
        <end position="163"/>
    </location>
</feature>
<proteinExistence type="predicted"/>
<accession>I4YXU2</accession>
<evidence type="ECO:0000313" key="3">
    <source>
        <dbReference type="Proteomes" id="UP000003947"/>
    </source>
</evidence>
<evidence type="ECO:0000256" key="1">
    <source>
        <dbReference type="SAM" id="Phobius"/>
    </source>
</evidence>
<dbReference type="Pfam" id="PF06912">
    <property type="entry name" value="DUF1275"/>
    <property type="match status" value="1"/>
</dbReference>
<reference evidence="2 3" key="1">
    <citation type="submission" date="2012-02" db="EMBL/GenBank/DDBJ databases">
        <title>Improved High-Quality Draft sequence of Microvirga sp. WSM3557.</title>
        <authorList>
            <consortium name="US DOE Joint Genome Institute"/>
            <person name="Lucas S."/>
            <person name="Han J."/>
            <person name="Lapidus A."/>
            <person name="Cheng J.-F."/>
            <person name="Goodwin L."/>
            <person name="Pitluck S."/>
            <person name="Peters L."/>
            <person name="Zhang X."/>
            <person name="Detter J.C."/>
            <person name="Han C."/>
            <person name="Tapia R."/>
            <person name="Land M."/>
            <person name="Hauser L."/>
            <person name="Kyrpides N."/>
            <person name="Ivanova N."/>
            <person name="Pagani I."/>
            <person name="Brau L."/>
            <person name="Yates R."/>
            <person name="O'Hara G."/>
            <person name="Rui T."/>
            <person name="Howieson J."/>
            <person name="Reeve W."/>
            <person name="Woyke T."/>
        </authorList>
    </citation>
    <scope>NUCLEOTIDE SEQUENCE [LARGE SCALE GENOMIC DNA]</scope>
    <source>
        <strain evidence="2 3">WSM3557</strain>
    </source>
</reference>
<dbReference type="PANTHER" id="PTHR37314">
    <property type="entry name" value="SLR0142 PROTEIN"/>
    <property type="match status" value="1"/>
</dbReference>
<evidence type="ECO:0000313" key="2">
    <source>
        <dbReference type="EMBL" id="EIM28784.1"/>
    </source>
</evidence>
<keyword evidence="1" id="KW-0472">Membrane</keyword>
<feature type="transmembrane region" description="Helical" evidence="1">
    <location>
        <begin position="197"/>
        <end position="220"/>
    </location>
</feature>
<feature type="transmembrane region" description="Helical" evidence="1">
    <location>
        <begin position="63"/>
        <end position="89"/>
    </location>
</feature>
<dbReference type="AlphaFoldDB" id="I4YXU2"/>
<dbReference type="RefSeq" id="WP_009491446.1">
    <property type="nucleotide sequence ID" value="NZ_CP141048.1"/>
</dbReference>
<feature type="transmembrane region" description="Helical" evidence="1">
    <location>
        <begin position="101"/>
        <end position="122"/>
    </location>
</feature>
<dbReference type="EMBL" id="JH660642">
    <property type="protein sequence ID" value="EIM28784.1"/>
    <property type="molecule type" value="Genomic_DNA"/>
</dbReference>
<name>I4YXU2_9HYPH</name>
<dbReference type="PANTHER" id="PTHR37314:SF4">
    <property type="entry name" value="UPF0700 TRANSMEMBRANE PROTEIN YOAK"/>
    <property type="match status" value="1"/>
</dbReference>
<dbReference type="eggNOG" id="COG3619">
    <property type="taxonomic scope" value="Bacteria"/>
</dbReference>
<feature type="transmembrane region" description="Helical" evidence="1">
    <location>
        <begin position="15"/>
        <end position="43"/>
    </location>
</feature>
<dbReference type="PATRIC" id="fig|864069.3.peg.2630"/>
<keyword evidence="1" id="KW-0812">Transmembrane</keyword>
<feature type="transmembrane region" description="Helical" evidence="1">
    <location>
        <begin position="175"/>
        <end position="191"/>
    </location>
</feature>
<organism evidence="2 3">
    <name type="scientific">Microvirga lotononidis</name>
    <dbReference type="NCBI Taxonomy" id="864069"/>
    <lineage>
        <taxon>Bacteria</taxon>
        <taxon>Pseudomonadati</taxon>
        <taxon>Pseudomonadota</taxon>
        <taxon>Alphaproteobacteria</taxon>
        <taxon>Hyphomicrobiales</taxon>
        <taxon>Methylobacteriaceae</taxon>
        <taxon>Microvirga</taxon>
    </lineage>
</organism>
<gene>
    <name evidence="2" type="ORF">MicloDRAFT_00024280</name>
</gene>
<keyword evidence="3" id="KW-1185">Reference proteome</keyword>
<protein>
    <submittedName>
        <fullName evidence="2">Putative membrane protein</fullName>
    </submittedName>
</protein>
<dbReference type="InterPro" id="IPR010699">
    <property type="entry name" value="DUF1275"/>
</dbReference>
<dbReference type="HOGENOM" id="CLU_090911_1_0_5"/>
<sequence precursor="true">MTRTSGLSTSLHTQIFLGVLLTAGAGFVDAVGCIGLGGLFASFMSGASVSLGVGLESSRWDVVGQGLFMIASFLGGVTLGTFLSGVLGLWAPPAILLLEALLLAGAALLATSGWTISASIVPVTAAMGIQNTALPPVNGVRLGATFITGTLVSLGQALGRALLGQADAWRPPGHALLWGALVAGALAGARLTSAFGAAALIVPAVLVGSLAFLSAMLTLARRMPDPACQRRDLEADRPSVWPYT</sequence>
<dbReference type="STRING" id="864069.MicloDRAFT_00024280"/>
<keyword evidence="1" id="KW-1133">Transmembrane helix</keyword>
<dbReference type="Proteomes" id="UP000003947">
    <property type="component" value="Unassembled WGS sequence"/>
</dbReference>